<dbReference type="Proteomes" id="UP001497516">
    <property type="component" value="Chromosome 10"/>
</dbReference>
<protein>
    <submittedName>
        <fullName evidence="1">Uncharacterized protein</fullName>
    </submittedName>
</protein>
<evidence type="ECO:0000313" key="1">
    <source>
        <dbReference type="EMBL" id="CAL1361787.1"/>
    </source>
</evidence>
<reference evidence="1 2" key="1">
    <citation type="submission" date="2024-04" db="EMBL/GenBank/DDBJ databases">
        <authorList>
            <person name="Fracassetti M."/>
        </authorList>
    </citation>
    <scope>NUCLEOTIDE SEQUENCE [LARGE SCALE GENOMIC DNA]</scope>
</reference>
<proteinExistence type="predicted"/>
<evidence type="ECO:0000313" key="2">
    <source>
        <dbReference type="Proteomes" id="UP001497516"/>
    </source>
</evidence>
<gene>
    <name evidence="1" type="ORF">LTRI10_LOCUS9148</name>
</gene>
<dbReference type="EMBL" id="OZ034814">
    <property type="protein sequence ID" value="CAL1361787.1"/>
    <property type="molecule type" value="Genomic_DNA"/>
</dbReference>
<accession>A0AAV2D0W1</accession>
<dbReference type="AlphaFoldDB" id="A0AAV2D0W1"/>
<organism evidence="1 2">
    <name type="scientific">Linum trigynum</name>
    <dbReference type="NCBI Taxonomy" id="586398"/>
    <lineage>
        <taxon>Eukaryota</taxon>
        <taxon>Viridiplantae</taxon>
        <taxon>Streptophyta</taxon>
        <taxon>Embryophyta</taxon>
        <taxon>Tracheophyta</taxon>
        <taxon>Spermatophyta</taxon>
        <taxon>Magnoliopsida</taxon>
        <taxon>eudicotyledons</taxon>
        <taxon>Gunneridae</taxon>
        <taxon>Pentapetalae</taxon>
        <taxon>rosids</taxon>
        <taxon>fabids</taxon>
        <taxon>Malpighiales</taxon>
        <taxon>Linaceae</taxon>
        <taxon>Linum</taxon>
    </lineage>
</organism>
<name>A0AAV2D0W1_9ROSI</name>
<sequence length="187" mass="22076">MKRALVLKTCCRWVRSGNNNFTRVTVWSRRERKPTVFDPLSFSFRRNLDRLFRTRHFEEGFRGFRSSKVREMKRLFLVLWVLSLQRSPDPLFRSRRLEEGLCRSQSYAVMKMKHKFRSSGFFLPLIFDFPLLVSRTVTMEISAMDFADVSIEASFVLDRLEGSNFGFYVLLVKGKERLMGSALLFSC</sequence>
<keyword evidence="2" id="KW-1185">Reference proteome</keyword>